<proteinExistence type="predicted"/>
<protein>
    <submittedName>
        <fullName evidence="1">Uncharacterized protein</fullName>
    </submittedName>
</protein>
<dbReference type="AlphaFoldDB" id="A0A174NL98"/>
<dbReference type="EMBL" id="CYZT01000444">
    <property type="protein sequence ID" value="CUP66540.1"/>
    <property type="molecule type" value="Genomic_DNA"/>
</dbReference>
<reference evidence="1 2" key="1">
    <citation type="submission" date="2015-09" db="EMBL/GenBank/DDBJ databases">
        <authorList>
            <consortium name="Pathogen Informatics"/>
        </authorList>
    </citation>
    <scope>NUCLEOTIDE SEQUENCE [LARGE SCALE GENOMIC DNA]</scope>
    <source>
        <strain evidence="1 2">2789STDY5608854</strain>
    </source>
</reference>
<evidence type="ECO:0000313" key="1">
    <source>
        <dbReference type="EMBL" id="CUP66540.1"/>
    </source>
</evidence>
<name>A0A174NL98_FLAPL</name>
<accession>A0A174NL98</accession>
<evidence type="ECO:0000313" key="2">
    <source>
        <dbReference type="Proteomes" id="UP000095746"/>
    </source>
</evidence>
<gene>
    <name evidence="1" type="ORF">ERS852411_03441</name>
</gene>
<dbReference type="Proteomes" id="UP000095746">
    <property type="component" value="Unassembled WGS sequence"/>
</dbReference>
<sequence length="79" mass="8402">MKPMAMITGNRSALWPISVARAKEPQSGGMMIAAATTGSPPKRANTGPNTLEMKTFRKGTEAISPQMGMNMFAMACRPS</sequence>
<organism evidence="1 2">
    <name type="scientific">Flavonifractor plautii</name>
    <name type="common">Fusobacterium plautii</name>
    <dbReference type="NCBI Taxonomy" id="292800"/>
    <lineage>
        <taxon>Bacteria</taxon>
        <taxon>Bacillati</taxon>
        <taxon>Bacillota</taxon>
        <taxon>Clostridia</taxon>
        <taxon>Eubacteriales</taxon>
        <taxon>Oscillospiraceae</taxon>
        <taxon>Flavonifractor</taxon>
    </lineage>
</organism>